<feature type="transmembrane region" description="Helical" evidence="1">
    <location>
        <begin position="48"/>
        <end position="66"/>
    </location>
</feature>
<proteinExistence type="predicted"/>
<dbReference type="EMBL" id="CAXIXY010000005">
    <property type="protein sequence ID" value="CAL2089488.1"/>
    <property type="molecule type" value="Genomic_DNA"/>
</dbReference>
<keyword evidence="4" id="KW-1185">Reference proteome</keyword>
<evidence type="ECO:0000259" key="2">
    <source>
        <dbReference type="Pfam" id="PF06580"/>
    </source>
</evidence>
<evidence type="ECO:0000313" key="4">
    <source>
        <dbReference type="Proteomes" id="UP001497416"/>
    </source>
</evidence>
<reference evidence="3 4" key="1">
    <citation type="submission" date="2024-05" db="EMBL/GenBank/DDBJ databases">
        <authorList>
            <person name="Duchaud E."/>
        </authorList>
    </citation>
    <scope>NUCLEOTIDE SEQUENCE [LARGE SCALE GENOMIC DNA]</scope>
    <source>
        <strain evidence="3">Ena-SAMPLE-TAB-13-05-2024-13:56:06:370-140302</strain>
    </source>
</reference>
<dbReference type="PANTHER" id="PTHR34220">
    <property type="entry name" value="SENSOR HISTIDINE KINASE YPDA"/>
    <property type="match status" value="1"/>
</dbReference>
<dbReference type="GO" id="GO:0016301">
    <property type="term" value="F:kinase activity"/>
    <property type="evidence" value="ECO:0007669"/>
    <property type="project" value="UniProtKB-KW"/>
</dbReference>
<dbReference type="PANTHER" id="PTHR34220:SF7">
    <property type="entry name" value="SENSOR HISTIDINE KINASE YPDA"/>
    <property type="match status" value="1"/>
</dbReference>
<protein>
    <submittedName>
        <fullName evidence="3">Histidine kinase</fullName>
    </submittedName>
</protein>
<keyword evidence="3" id="KW-0808">Transferase</keyword>
<sequence length="352" mass="41543">MSLNFNKENYKSIPLKYHLLFWSCYFTFNIIRWGSYFDDYIYSLKSNLVEFPIHIVLVYINIYYFIPKFLVKKQYKTYILCLFLSLGLVYIIRTGLIYFLVTENIWPEASGNQKAFTFNHIVAVIIGELYVVALVTTIKLTVVWINQRKYVEELSKVNLQTELKFLRMQIQPHFFFNTLNSLYSLTLDKSDEAPEVVLKLSNIMEYVIYEAKENKVKLSKEVNLIQDYIDLQKIRHSNSVDIQLEIKGDLENAEIPPLVLLSFIENSFKHGKKDGDFYIHIYIKRKKDGAIFFSVENNYVCFTPEKKLNGVGNNNVKRRLDLLYGENYNLNIIKDKAKFKVELLILNQDELK</sequence>
<organism evidence="3 4">
    <name type="scientific">Tenacibaculum platacis</name>
    <dbReference type="NCBI Taxonomy" id="3137852"/>
    <lineage>
        <taxon>Bacteria</taxon>
        <taxon>Pseudomonadati</taxon>
        <taxon>Bacteroidota</taxon>
        <taxon>Flavobacteriia</taxon>
        <taxon>Flavobacteriales</taxon>
        <taxon>Flavobacteriaceae</taxon>
        <taxon>Tenacibaculum</taxon>
    </lineage>
</organism>
<dbReference type="Proteomes" id="UP001497416">
    <property type="component" value="Unassembled WGS sequence"/>
</dbReference>
<evidence type="ECO:0000313" key="3">
    <source>
        <dbReference type="EMBL" id="CAL2089488.1"/>
    </source>
</evidence>
<evidence type="ECO:0000256" key="1">
    <source>
        <dbReference type="SAM" id="Phobius"/>
    </source>
</evidence>
<feature type="domain" description="Signal transduction histidine kinase internal region" evidence="2">
    <location>
        <begin position="161"/>
        <end position="239"/>
    </location>
</feature>
<feature type="transmembrane region" description="Helical" evidence="1">
    <location>
        <begin position="121"/>
        <end position="145"/>
    </location>
</feature>
<name>A0ABP1EVT1_9FLAO</name>
<dbReference type="InterPro" id="IPR050640">
    <property type="entry name" value="Bact_2-comp_sensor_kinase"/>
</dbReference>
<comment type="caution">
    <text evidence="3">The sequence shown here is derived from an EMBL/GenBank/DDBJ whole genome shotgun (WGS) entry which is preliminary data.</text>
</comment>
<feature type="transmembrane region" description="Helical" evidence="1">
    <location>
        <begin position="17"/>
        <end position="36"/>
    </location>
</feature>
<keyword evidence="1" id="KW-0472">Membrane</keyword>
<dbReference type="Pfam" id="PF06580">
    <property type="entry name" value="His_kinase"/>
    <property type="match status" value="1"/>
</dbReference>
<keyword evidence="1" id="KW-1133">Transmembrane helix</keyword>
<gene>
    <name evidence="3" type="ORF">T190607A01A_30331</name>
</gene>
<accession>A0ABP1EVT1</accession>
<dbReference type="InterPro" id="IPR010559">
    <property type="entry name" value="Sig_transdc_His_kin_internal"/>
</dbReference>
<keyword evidence="1" id="KW-0812">Transmembrane</keyword>
<dbReference type="Gene3D" id="3.30.565.10">
    <property type="entry name" value="Histidine kinase-like ATPase, C-terminal domain"/>
    <property type="match status" value="1"/>
</dbReference>
<keyword evidence="3" id="KW-0418">Kinase</keyword>
<feature type="transmembrane region" description="Helical" evidence="1">
    <location>
        <begin position="78"/>
        <end position="101"/>
    </location>
</feature>
<dbReference type="InterPro" id="IPR036890">
    <property type="entry name" value="HATPase_C_sf"/>
</dbReference>